<accession>K8ECP5</accession>
<dbReference type="Gene3D" id="2.40.100.10">
    <property type="entry name" value="Cyclophilin-like"/>
    <property type="match status" value="1"/>
</dbReference>
<feature type="compositionally biased region" description="Low complexity" evidence="2">
    <location>
        <begin position="258"/>
        <end position="271"/>
    </location>
</feature>
<dbReference type="KEGG" id="bpg:Bathy03g02450"/>
<dbReference type="PRINTS" id="PR00153">
    <property type="entry name" value="CSAPPISMRASE"/>
</dbReference>
<dbReference type="Pfam" id="PF00160">
    <property type="entry name" value="Pro_isomerase"/>
    <property type="match status" value="1"/>
</dbReference>
<evidence type="ECO:0000256" key="2">
    <source>
        <dbReference type="SAM" id="MobiDB-lite"/>
    </source>
</evidence>
<dbReference type="GO" id="GO:0005737">
    <property type="term" value="C:cytoplasm"/>
    <property type="evidence" value="ECO:0007669"/>
    <property type="project" value="TreeGrafter"/>
</dbReference>
<feature type="region of interest" description="Disordered" evidence="2">
    <location>
        <begin position="1"/>
        <end position="20"/>
    </location>
</feature>
<evidence type="ECO:0000256" key="1">
    <source>
        <dbReference type="ARBA" id="ARBA00007365"/>
    </source>
</evidence>
<dbReference type="PANTHER" id="PTHR11071">
    <property type="entry name" value="PEPTIDYL-PROLYL CIS-TRANS ISOMERASE"/>
    <property type="match status" value="1"/>
</dbReference>
<feature type="region of interest" description="Disordered" evidence="2">
    <location>
        <begin position="257"/>
        <end position="290"/>
    </location>
</feature>
<reference evidence="4 5" key="1">
    <citation type="submission" date="2011-10" db="EMBL/GenBank/DDBJ databases">
        <authorList>
            <person name="Genoscope - CEA"/>
        </authorList>
    </citation>
    <scope>NUCLEOTIDE SEQUENCE [LARGE SCALE GENOMIC DNA]</scope>
    <source>
        <strain evidence="4 5">RCC 1105</strain>
    </source>
</reference>
<evidence type="ECO:0000313" key="4">
    <source>
        <dbReference type="EMBL" id="CCO15812.1"/>
    </source>
</evidence>
<dbReference type="eggNOG" id="KOG0865">
    <property type="taxonomic scope" value="Eukaryota"/>
</dbReference>
<evidence type="ECO:0000313" key="5">
    <source>
        <dbReference type="Proteomes" id="UP000198341"/>
    </source>
</evidence>
<dbReference type="PANTHER" id="PTHR11071:SF561">
    <property type="entry name" value="PEPTIDYL-PROLYL CIS-TRANS ISOMERASE D-RELATED"/>
    <property type="match status" value="1"/>
</dbReference>
<dbReference type="PROSITE" id="PS50072">
    <property type="entry name" value="CSA_PPIASE_2"/>
    <property type="match status" value="1"/>
</dbReference>
<dbReference type="AlphaFoldDB" id="K8ECP5"/>
<dbReference type="GO" id="GO:0016018">
    <property type="term" value="F:cyclosporin A binding"/>
    <property type="evidence" value="ECO:0007669"/>
    <property type="project" value="TreeGrafter"/>
</dbReference>
<protein>
    <recommendedName>
        <fullName evidence="3">PPIase cyclophilin-type domain-containing protein</fullName>
    </recommendedName>
</protein>
<feature type="domain" description="PPIase cyclophilin-type" evidence="3">
    <location>
        <begin position="67"/>
        <end position="245"/>
    </location>
</feature>
<dbReference type="InterPro" id="IPR029000">
    <property type="entry name" value="Cyclophilin-like_dom_sf"/>
</dbReference>
<dbReference type="Proteomes" id="UP000198341">
    <property type="component" value="Chromosome 3"/>
</dbReference>
<dbReference type="STRING" id="41875.K8ECP5"/>
<gene>
    <name evidence="4" type="ORF">Bathy03g02450</name>
</gene>
<sequence>MSARNPTPQDDESKGKDIPSILPLAPGGVYAVKWETRMKRAEKLAITPLPDYRNPFGEAKAENPIAFFDIVAGGYYLGRVEVEVKRDLCPITAENFLKLVEYKCYAGTKFKVYPGNWLVGGDISDLDEVVWDANDPEFFNYPELLPEVRAGGQSIYEDALFKDENFDLKHDGPGVLTMYNDDEPDANGSRFMITFDTKNKELDGKHVAFGQVVSGFDLLYSLQKLGDARQEGDTFQRVTIEKCGIKSTGSNAVAAMAQQQQQQQQQQQRQQGVTTAARAMSRKANGRKHALRRTRFVPPPFIRACSLASSSSVMRMF</sequence>
<dbReference type="RefSeq" id="XP_007514375.1">
    <property type="nucleotide sequence ID" value="XM_007514313.1"/>
</dbReference>
<proteinExistence type="inferred from homology"/>
<comment type="similarity">
    <text evidence="1">Belongs to the cyclophilin-type PPIase family.</text>
</comment>
<evidence type="ECO:0000259" key="3">
    <source>
        <dbReference type="PROSITE" id="PS50072"/>
    </source>
</evidence>
<feature type="compositionally biased region" description="Basic residues" evidence="2">
    <location>
        <begin position="280"/>
        <end position="290"/>
    </location>
</feature>
<dbReference type="SUPFAM" id="SSF50891">
    <property type="entry name" value="Cyclophilin-like"/>
    <property type="match status" value="1"/>
</dbReference>
<dbReference type="GeneID" id="19016782"/>
<dbReference type="EMBL" id="FO082276">
    <property type="protein sequence ID" value="CCO15812.1"/>
    <property type="molecule type" value="Genomic_DNA"/>
</dbReference>
<dbReference type="GO" id="GO:0006457">
    <property type="term" value="P:protein folding"/>
    <property type="evidence" value="ECO:0007669"/>
    <property type="project" value="TreeGrafter"/>
</dbReference>
<dbReference type="InterPro" id="IPR002130">
    <property type="entry name" value="Cyclophilin-type_PPIase_dom"/>
</dbReference>
<dbReference type="OrthoDB" id="193499at2759"/>
<organism evidence="4 5">
    <name type="scientific">Bathycoccus prasinos</name>
    <dbReference type="NCBI Taxonomy" id="41875"/>
    <lineage>
        <taxon>Eukaryota</taxon>
        <taxon>Viridiplantae</taxon>
        <taxon>Chlorophyta</taxon>
        <taxon>Mamiellophyceae</taxon>
        <taxon>Mamiellales</taxon>
        <taxon>Bathycoccaceae</taxon>
        <taxon>Bathycoccus</taxon>
    </lineage>
</organism>
<name>K8ECP5_9CHLO</name>
<dbReference type="GO" id="GO:0003755">
    <property type="term" value="F:peptidyl-prolyl cis-trans isomerase activity"/>
    <property type="evidence" value="ECO:0007669"/>
    <property type="project" value="InterPro"/>
</dbReference>
<keyword evidence="5" id="KW-1185">Reference proteome</keyword>